<dbReference type="InterPro" id="IPR018114">
    <property type="entry name" value="TRYPSIN_HIS"/>
</dbReference>
<reference evidence="6" key="1">
    <citation type="submission" date="2020-11" db="EMBL/GenBank/DDBJ databases">
        <authorList>
            <person name="Tran Van P."/>
        </authorList>
    </citation>
    <scope>NUCLEOTIDE SEQUENCE</scope>
</reference>
<feature type="chain" id="PRO_5036209320" description="Peptidase S1 domain-containing protein" evidence="4">
    <location>
        <begin position="28"/>
        <end position="466"/>
    </location>
</feature>
<dbReference type="PROSITE" id="PS00134">
    <property type="entry name" value="TRYPSIN_HIS"/>
    <property type="match status" value="1"/>
</dbReference>
<feature type="compositionally biased region" description="Low complexity" evidence="3">
    <location>
        <begin position="169"/>
        <end position="178"/>
    </location>
</feature>
<protein>
    <recommendedName>
        <fullName evidence="5">Peptidase S1 domain-containing protein</fullName>
    </recommendedName>
</protein>
<gene>
    <name evidence="6" type="ORF">DSTB1V02_LOCUS8266</name>
</gene>
<keyword evidence="1" id="KW-1015">Disulfide bond</keyword>
<dbReference type="Gene3D" id="2.40.10.10">
    <property type="entry name" value="Trypsin-like serine proteases"/>
    <property type="match status" value="2"/>
</dbReference>
<name>A0A7R8XJ93_9CRUS</name>
<feature type="signal peptide" evidence="4">
    <location>
        <begin position="1"/>
        <end position="27"/>
    </location>
</feature>
<dbReference type="Pfam" id="PF00089">
    <property type="entry name" value="Trypsin"/>
    <property type="match status" value="2"/>
</dbReference>
<dbReference type="SMART" id="SM00020">
    <property type="entry name" value="Tryp_SPc"/>
    <property type="match status" value="1"/>
</dbReference>
<evidence type="ECO:0000256" key="1">
    <source>
        <dbReference type="ARBA" id="ARBA00023157"/>
    </source>
</evidence>
<dbReference type="InterPro" id="IPR051487">
    <property type="entry name" value="Ser/Thr_Proteases_Immune/Dev"/>
</dbReference>
<dbReference type="InterPro" id="IPR043504">
    <property type="entry name" value="Peptidase_S1_PA_chymotrypsin"/>
</dbReference>
<dbReference type="SUPFAM" id="SSF50494">
    <property type="entry name" value="Trypsin-like serine proteases"/>
    <property type="match status" value="1"/>
</dbReference>
<evidence type="ECO:0000256" key="4">
    <source>
        <dbReference type="SAM" id="SignalP"/>
    </source>
</evidence>
<feature type="region of interest" description="Disordered" evidence="3">
    <location>
        <begin position="161"/>
        <end position="204"/>
    </location>
</feature>
<evidence type="ECO:0000256" key="3">
    <source>
        <dbReference type="SAM" id="MobiDB-lite"/>
    </source>
</evidence>
<dbReference type="Proteomes" id="UP000677054">
    <property type="component" value="Unassembled WGS sequence"/>
</dbReference>
<dbReference type="PROSITE" id="PS50240">
    <property type="entry name" value="TRYPSIN_DOM"/>
    <property type="match status" value="1"/>
</dbReference>
<dbReference type="EMBL" id="CAJPEV010001851">
    <property type="protein sequence ID" value="CAG0894604.1"/>
    <property type="molecule type" value="Genomic_DNA"/>
</dbReference>
<feature type="compositionally biased region" description="Basic and acidic residues" evidence="3">
    <location>
        <begin position="244"/>
        <end position="268"/>
    </location>
</feature>
<dbReference type="EMBL" id="LR901368">
    <property type="protein sequence ID" value="CAD7248454.1"/>
    <property type="molecule type" value="Genomic_DNA"/>
</dbReference>
<evidence type="ECO:0000313" key="7">
    <source>
        <dbReference type="Proteomes" id="UP000677054"/>
    </source>
</evidence>
<dbReference type="AlphaFoldDB" id="A0A7R8XJ93"/>
<dbReference type="OrthoDB" id="5917232at2759"/>
<evidence type="ECO:0000256" key="2">
    <source>
        <dbReference type="ARBA" id="ARBA00024195"/>
    </source>
</evidence>
<dbReference type="InterPro" id="IPR009003">
    <property type="entry name" value="Peptidase_S1_PA"/>
</dbReference>
<accession>A0A7R8XJ93</accession>
<keyword evidence="4" id="KW-0732">Signal</keyword>
<dbReference type="GO" id="GO:0004252">
    <property type="term" value="F:serine-type endopeptidase activity"/>
    <property type="evidence" value="ECO:0007669"/>
    <property type="project" value="InterPro"/>
</dbReference>
<dbReference type="PANTHER" id="PTHR24256">
    <property type="entry name" value="TRYPTASE-RELATED"/>
    <property type="match status" value="1"/>
</dbReference>
<comment type="similarity">
    <text evidence="2">Belongs to the peptidase S1 family. CLIP subfamily.</text>
</comment>
<dbReference type="GO" id="GO:0006508">
    <property type="term" value="P:proteolysis"/>
    <property type="evidence" value="ECO:0007669"/>
    <property type="project" value="InterPro"/>
</dbReference>
<evidence type="ECO:0000259" key="5">
    <source>
        <dbReference type="PROSITE" id="PS50240"/>
    </source>
</evidence>
<evidence type="ECO:0000313" key="6">
    <source>
        <dbReference type="EMBL" id="CAD7248454.1"/>
    </source>
</evidence>
<feature type="domain" description="Peptidase S1" evidence="5">
    <location>
        <begin position="105"/>
        <end position="462"/>
    </location>
</feature>
<sequence>MESCESRASRASRASLLSLLSLFGVLGLCVSFRSDATGGSTDPFPRVGSCTAFPSPIDLTDSCGRRGGGAVEARQLPSAHPFGWLLWLASQWFPRLFSRFLVPSVIGGTPVDSISEAPFVAQIFTEKGTFCGGTIVGPRHVLTAAHCLKWVRVRRSSRVHPAESSFRPSRSGDVVSVSRRGRDGESGIDDEGVGSSRPRPDRHPASPIQQYLSFFIFSSSASRGRTVLERYSSRWKPGTGFSGRPRDSRANVKIETKKRAPDSHDLPNRSKPIGRVGEVEGADRWDDLAVKDAGGGSDVASIVLEESLNFSASVRPICVPICDGGDPNGTHVLYGWGRTASKGALPAALQQIQMRLTNQSECTENTDGRIVCATGISSRTGGCNVSFPTGPLLLSEDVVTDSNRSLSLVDQGDSGGPFVTWYGDVAYLTGIVSYGTETKCENSFNAFTRVSYFAPWIRDRLRRRRG</sequence>
<feature type="region of interest" description="Disordered" evidence="3">
    <location>
        <begin position="234"/>
        <end position="274"/>
    </location>
</feature>
<dbReference type="InterPro" id="IPR001254">
    <property type="entry name" value="Trypsin_dom"/>
</dbReference>
<proteinExistence type="inferred from homology"/>
<organism evidence="6">
    <name type="scientific">Darwinula stevensoni</name>
    <dbReference type="NCBI Taxonomy" id="69355"/>
    <lineage>
        <taxon>Eukaryota</taxon>
        <taxon>Metazoa</taxon>
        <taxon>Ecdysozoa</taxon>
        <taxon>Arthropoda</taxon>
        <taxon>Crustacea</taxon>
        <taxon>Oligostraca</taxon>
        <taxon>Ostracoda</taxon>
        <taxon>Podocopa</taxon>
        <taxon>Podocopida</taxon>
        <taxon>Darwinulocopina</taxon>
        <taxon>Darwinuloidea</taxon>
        <taxon>Darwinulidae</taxon>
        <taxon>Darwinula</taxon>
    </lineage>
</organism>
<keyword evidence="7" id="KW-1185">Reference proteome</keyword>